<dbReference type="OrthoDB" id="306571at2759"/>
<dbReference type="GO" id="GO:0009306">
    <property type="term" value="P:protein secretion"/>
    <property type="evidence" value="ECO:0007669"/>
    <property type="project" value="TreeGrafter"/>
</dbReference>
<dbReference type="Proteomes" id="UP000689195">
    <property type="component" value="Unassembled WGS sequence"/>
</dbReference>
<protein>
    <recommendedName>
        <fullName evidence="11">Transmembrane protein</fullName>
    </recommendedName>
</protein>
<comment type="similarity">
    <text evidence="2">Belongs to the TVP23 family.</text>
</comment>
<feature type="transmembrane region" description="Helical" evidence="8">
    <location>
        <begin position="62"/>
        <end position="85"/>
    </location>
</feature>
<evidence type="ECO:0000256" key="6">
    <source>
        <dbReference type="SAM" id="Coils"/>
    </source>
</evidence>
<keyword evidence="3 8" id="KW-0812">Transmembrane</keyword>
<evidence type="ECO:0000256" key="2">
    <source>
        <dbReference type="ARBA" id="ARBA00005467"/>
    </source>
</evidence>
<feature type="coiled-coil region" evidence="6">
    <location>
        <begin position="235"/>
        <end position="480"/>
    </location>
</feature>
<evidence type="ECO:0000256" key="7">
    <source>
        <dbReference type="SAM" id="MobiDB-lite"/>
    </source>
</evidence>
<dbReference type="PANTHER" id="PTHR13019">
    <property type="entry name" value="GOLGI APPARATUS MEMBRANE PROTEIN TVP23"/>
    <property type="match status" value="1"/>
</dbReference>
<feature type="compositionally biased region" description="Polar residues" evidence="7">
    <location>
        <begin position="928"/>
        <end position="943"/>
    </location>
</feature>
<feature type="transmembrane region" description="Helical" evidence="8">
    <location>
        <begin position="145"/>
        <end position="168"/>
    </location>
</feature>
<keyword evidence="4 8" id="KW-1133">Transmembrane helix</keyword>
<dbReference type="GO" id="GO:0016192">
    <property type="term" value="P:vesicle-mediated transport"/>
    <property type="evidence" value="ECO:0007669"/>
    <property type="project" value="TreeGrafter"/>
</dbReference>
<sequence>MEQTSLDFKIDIQPKRITEHVEPDVDLTVDKYDSVYQNNQQEEEIEAANKDLLVQQYDITEAAHPLICIAAVVLTGLPGLSFIILQDMSNTYLLVGLLQLVQFILMKNYFGLKLVGLCWWIEFNAKKWNVQTQSQEQSNKVDQCFFWACLVYGTIFWAIMCLGDLIGFKAIWRRSQEKIIVIEKGNGQEWFEYSGNDYEMRLDCYLQIILNLSMNDSVQAIQESYTRIKLLSNDVQIKDQTINILQERLQELEEQLSQAIKQKEYGDRQFSILQEEHDQMFDNQQKKTKQLQQFNQQLLVALKEVQDKNQELLEKVKFQSQELSQKQMTQREVTEQISLIKDAVKGLEDELQQLTKKNSILKKEKQETELQLRQVTSEKNKFENSIMNMLKQLETENELLKQELDDYRSRLEQQHQELVELKYIKIQYEDLEKKNQQLNEQFNIQVQTAMECEKNYALQFDEMNRANEKLRKEYEIQHDQFKQQKDYSNQLEQQNKEFSKLFNYIQQQIDETIAECLVAKKKSNVYERLYEGRKSSSASSRKSVPKKKKKYSYNQIQIEEFFIDIKEIIQSLISTNTQLKDENDQVCKNIQDMHKVGEQLRYKIEQLNSEHIKAKDQLQLEHQIIIEQQEDKINQLQDALEQQNLKAQKDNQYIDQLIESCHQYDQQILEKEKLSQQFLQQKQDIAQEFEELNNQYIQLQVEFEELLVRKAISQNKVALSFSLISYLLKNKRTQFLFSQLIQYSNYIHYFVLLRNEFQIRNHNIYLRFRKVVYAIIFVKKLKKTLYIKDEIVNLEFEDNEIIDQTFEKFIPKFHEIEEGKQIDFNIVNKMLKELKFQINKYDLKYQGRSINSQNYYQILNFAKEDIQKKNSVGNQIDYYKQQLSSLQTRVYQLDEYIQQLEQELSEKINFSTTQQQQGYLQQSEEQSVNKFRTDSSPPQKNNLSVSLQNELMSILSKKSSANLSKAGQIVKQGF</sequence>
<evidence type="ECO:0000256" key="4">
    <source>
        <dbReference type="ARBA" id="ARBA00022989"/>
    </source>
</evidence>
<evidence type="ECO:0000256" key="8">
    <source>
        <dbReference type="SAM" id="Phobius"/>
    </source>
</evidence>
<organism evidence="9 10">
    <name type="scientific">Paramecium pentaurelia</name>
    <dbReference type="NCBI Taxonomy" id="43138"/>
    <lineage>
        <taxon>Eukaryota</taxon>
        <taxon>Sar</taxon>
        <taxon>Alveolata</taxon>
        <taxon>Ciliophora</taxon>
        <taxon>Intramacronucleata</taxon>
        <taxon>Oligohymenophorea</taxon>
        <taxon>Peniculida</taxon>
        <taxon>Parameciidae</taxon>
        <taxon>Paramecium</taxon>
    </lineage>
</organism>
<proteinExistence type="inferred from homology"/>
<dbReference type="Pfam" id="PF05832">
    <property type="entry name" value="DUF846"/>
    <property type="match status" value="1"/>
</dbReference>
<keyword evidence="5 8" id="KW-0472">Membrane</keyword>
<evidence type="ECO:0000313" key="10">
    <source>
        <dbReference type="Proteomes" id="UP000689195"/>
    </source>
</evidence>
<name>A0A8S1WN31_9CILI</name>
<gene>
    <name evidence="9" type="ORF">PPENT_87.1.T0940122</name>
</gene>
<feature type="coiled-coil region" evidence="6">
    <location>
        <begin position="675"/>
        <end position="709"/>
    </location>
</feature>
<dbReference type="PANTHER" id="PTHR13019:SF7">
    <property type="entry name" value="GOLGI APPARATUS MEMBRANE PROTEIN TVP23"/>
    <property type="match status" value="1"/>
</dbReference>
<keyword evidence="6" id="KW-0175">Coiled coil</keyword>
<dbReference type="AlphaFoldDB" id="A0A8S1WN31"/>
<keyword evidence="10" id="KW-1185">Reference proteome</keyword>
<feature type="region of interest" description="Disordered" evidence="7">
    <location>
        <begin position="919"/>
        <end position="943"/>
    </location>
</feature>
<dbReference type="GO" id="GO:0000139">
    <property type="term" value="C:Golgi membrane"/>
    <property type="evidence" value="ECO:0007669"/>
    <property type="project" value="TreeGrafter"/>
</dbReference>
<comment type="subcellular location">
    <subcellularLocation>
        <location evidence="1">Membrane</location>
        <topology evidence="1">Multi-pass membrane protein</topology>
    </subcellularLocation>
</comment>
<comment type="caution">
    <text evidence="9">The sequence shown here is derived from an EMBL/GenBank/DDBJ whole genome shotgun (WGS) entry which is preliminary data.</text>
</comment>
<evidence type="ECO:0000256" key="1">
    <source>
        <dbReference type="ARBA" id="ARBA00004141"/>
    </source>
</evidence>
<dbReference type="InterPro" id="IPR008564">
    <property type="entry name" value="TVP23-like"/>
</dbReference>
<evidence type="ECO:0000256" key="3">
    <source>
        <dbReference type="ARBA" id="ARBA00022692"/>
    </source>
</evidence>
<accession>A0A8S1WN31</accession>
<evidence type="ECO:0000256" key="5">
    <source>
        <dbReference type="ARBA" id="ARBA00023136"/>
    </source>
</evidence>
<evidence type="ECO:0000313" key="9">
    <source>
        <dbReference type="EMBL" id="CAD8189629.1"/>
    </source>
</evidence>
<dbReference type="EMBL" id="CAJJDO010000094">
    <property type="protein sequence ID" value="CAD8189629.1"/>
    <property type="molecule type" value="Genomic_DNA"/>
</dbReference>
<evidence type="ECO:0008006" key="11">
    <source>
        <dbReference type="Google" id="ProtNLM"/>
    </source>
</evidence>
<reference evidence="9" key="1">
    <citation type="submission" date="2021-01" db="EMBL/GenBank/DDBJ databases">
        <authorList>
            <consortium name="Genoscope - CEA"/>
            <person name="William W."/>
        </authorList>
    </citation>
    <scope>NUCLEOTIDE SEQUENCE</scope>
</reference>